<feature type="domain" description="Acyl-CoA thioester hydrolase/bile acid-CoA amino acid N-acetyltransferase" evidence="3">
    <location>
        <begin position="22"/>
        <end position="148"/>
    </location>
</feature>
<evidence type="ECO:0000313" key="5">
    <source>
        <dbReference type="EnsemblMetazoa" id="XP_030842122"/>
    </source>
</evidence>
<dbReference type="GO" id="GO:0006631">
    <property type="term" value="P:fatty acid metabolic process"/>
    <property type="evidence" value="ECO:0000318"/>
    <property type="project" value="GO_Central"/>
</dbReference>
<dbReference type="RefSeq" id="XP_030842120.1">
    <property type="nucleotide sequence ID" value="XM_030986260.1"/>
</dbReference>
<dbReference type="RefSeq" id="XP_030842121.1">
    <property type="nucleotide sequence ID" value="XM_030986261.1"/>
</dbReference>
<proteinExistence type="inferred from homology"/>
<dbReference type="PANTHER" id="PTHR10824:SF4">
    <property type="entry name" value="ACYL-COENZYME A THIOESTERASE 1-LIKE"/>
    <property type="match status" value="1"/>
</dbReference>
<dbReference type="Pfam" id="PF04775">
    <property type="entry name" value="Bile_Hydr_Trans"/>
    <property type="match status" value="1"/>
</dbReference>
<evidence type="ECO:0000259" key="4">
    <source>
        <dbReference type="Pfam" id="PF08840"/>
    </source>
</evidence>
<dbReference type="Gene3D" id="3.40.50.1820">
    <property type="entry name" value="alpha/beta hydrolase"/>
    <property type="match status" value="1"/>
</dbReference>
<dbReference type="FunCoup" id="A0A7M7NUZ8">
    <property type="interactions" value="22"/>
</dbReference>
<dbReference type="EnsemblMetazoa" id="XM_030986260">
    <property type="protein sequence ID" value="XP_030842120"/>
    <property type="gene ID" value="LOC577168"/>
</dbReference>
<sequence length="460" mass="52134">MDLDARNPVPNVQVLPKYSLNDEDLHIKATGLRPCQRVTLRAHVFTESGKYRFESHAQYEADDRGIVEVEKAPSLGGSYQGIEPMGLLWSLEPAPEIAHKRPRLVKRNIQKPFIYTFQLVDDVDNVVMHSTSVERWYLASYVERHLVQHGIADGCLYIPKKKGSSDPMPVLLDIRGGVPFLVEDRPSLMASHGFAVFSIDYFRKMMAGRRIFNEKCRYFDLKIFLDIFEFIANHPRLDSSRVGIVSSCLGSVLALQAAARLKDMVPIRCVAATGCVDFLGYEIGLRLPDGTTIEPYKNSDHEEVVEDTDGGYIWQLSDFNAFDNLQGDFVIPVEDISCPMLFITNGDDQHIPSYKRMTAMKERIERVGKGNLLETIHLEGAGHYIDAPYLPLCRKNNMDPTLPYPVCGVNGGEPRLHGYALNKAWRKTINWFRGQLNITETYRLDWLDSISSTPYVSSRL</sequence>
<reference evidence="6" key="1">
    <citation type="submission" date="2015-02" db="EMBL/GenBank/DDBJ databases">
        <title>Genome sequencing for Strongylocentrotus purpuratus.</title>
        <authorList>
            <person name="Murali S."/>
            <person name="Liu Y."/>
            <person name="Vee V."/>
            <person name="English A."/>
            <person name="Wang M."/>
            <person name="Skinner E."/>
            <person name="Han Y."/>
            <person name="Muzny D.M."/>
            <person name="Worley K.C."/>
            <person name="Gibbs R.A."/>
        </authorList>
    </citation>
    <scope>NUCLEOTIDE SEQUENCE</scope>
</reference>
<dbReference type="FunFam" id="2.60.40.2240:FF:000001">
    <property type="entry name" value="acyl-coenzyme A thioesterase 4"/>
    <property type="match status" value="1"/>
</dbReference>
<protein>
    <submittedName>
        <fullName evidence="5">Uncharacterized protein</fullName>
    </submittedName>
</protein>
<accession>A0A7M7NUZ8</accession>
<feature type="active site" description="Charge relay system" evidence="2">
    <location>
        <position position="348"/>
    </location>
</feature>
<feature type="active site" description="Charge relay system" evidence="2">
    <location>
        <position position="248"/>
    </location>
</feature>
<dbReference type="Gene3D" id="2.60.40.2240">
    <property type="entry name" value="Acyl-CoA thioester hydrolase/BAAT N-terminal domain"/>
    <property type="match status" value="1"/>
</dbReference>
<dbReference type="GO" id="GO:0047617">
    <property type="term" value="F:fatty acyl-CoA hydrolase activity"/>
    <property type="evidence" value="ECO:0000318"/>
    <property type="project" value="GO_Central"/>
</dbReference>
<evidence type="ECO:0000256" key="1">
    <source>
        <dbReference type="ARBA" id="ARBA00006538"/>
    </source>
</evidence>
<dbReference type="AlphaFoldDB" id="A0A7M7NUZ8"/>
<evidence type="ECO:0000313" key="6">
    <source>
        <dbReference type="Proteomes" id="UP000007110"/>
    </source>
</evidence>
<comment type="similarity">
    <text evidence="1">Belongs to the C/M/P thioester hydrolase family.</text>
</comment>
<dbReference type="GeneID" id="577168"/>
<dbReference type="OrthoDB" id="6347013at2759"/>
<feature type="active site" description="Charge relay system" evidence="2">
    <location>
        <position position="383"/>
    </location>
</feature>
<dbReference type="Pfam" id="PF08840">
    <property type="entry name" value="BAAT_C"/>
    <property type="match status" value="1"/>
</dbReference>
<dbReference type="RefSeq" id="XP_030842122.1">
    <property type="nucleotide sequence ID" value="XM_030986262.1"/>
</dbReference>
<feature type="domain" description="BAAT/Acyl-CoA thioester hydrolase C-terminal" evidence="4">
    <location>
        <begin position="220"/>
        <end position="437"/>
    </location>
</feature>
<dbReference type="KEGG" id="spu:577168"/>
<dbReference type="PIRSF" id="PIRSF016521">
    <property type="entry name" value="Acyl-CoA_hydro"/>
    <property type="match status" value="1"/>
</dbReference>
<dbReference type="GO" id="GO:0006637">
    <property type="term" value="P:acyl-CoA metabolic process"/>
    <property type="evidence" value="ECO:0000318"/>
    <property type="project" value="GO_Central"/>
</dbReference>
<dbReference type="InterPro" id="IPR016662">
    <property type="entry name" value="Acyl-CoA_thioEstase_long-chain"/>
</dbReference>
<reference evidence="5" key="2">
    <citation type="submission" date="2021-01" db="UniProtKB">
        <authorList>
            <consortium name="EnsemblMetazoa"/>
        </authorList>
    </citation>
    <scope>IDENTIFICATION</scope>
</reference>
<keyword evidence="6" id="KW-1185">Reference proteome</keyword>
<dbReference type="SUPFAM" id="SSF53474">
    <property type="entry name" value="alpha/beta-Hydrolases"/>
    <property type="match status" value="1"/>
</dbReference>
<dbReference type="EnsemblMetazoa" id="XM_030986261">
    <property type="protein sequence ID" value="XP_030842121"/>
    <property type="gene ID" value="LOC577168"/>
</dbReference>
<dbReference type="InParanoid" id="A0A7M7NUZ8"/>
<dbReference type="FunFam" id="3.40.50.1820:FF:000858">
    <property type="entry name" value="Uncharacterized protein"/>
    <property type="match status" value="1"/>
</dbReference>
<dbReference type="EnsemblMetazoa" id="XM_030986262">
    <property type="protein sequence ID" value="XP_030842122"/>
    <property type="gene ID" value="LOC577168"/>
</dbReference>
<dbReference type="OMA" id="YFEAAYR"/>
<dbReference type="InterPro" id="IPR006862">
    <property type="entry name" value="Thio_Ohase/aa_AcTrfase"/>
</dbReference>
<dbReference type="Proteomes" id="UP000007110">
    <property type="component" value="Unassembled WGS sequence"/>
</dbReference>
<organism evidence="5 6">
    <name type="scientific">Strongylocentrotus purpuratus</name>
    <name type="common">Purple sea urchin</name>
    <dbReference type="NCBI Taxonomy" id="7668"/>
    <lineage>
        <taxon>Eukaryota</taxon>
        <taxon>Metazoa</taxon>
        <taxon>Echinodermata</taxon>
        <taxon>Eleutherozoa</taxon>
        <taxon>Echinozoa</taxon>
        <taxon>Echinoidea</taxon>
        <taxon>Euechinoidea</taxon>
        <taxon>Echinacea</taxon>
        <taxon>Camarodonta</taxon>
        <taxon>Echinidea</taxon>
        <taxon>Strongylocentrotidae</taxon>
        <taxon>Strongylocentrotus</taxon>
    </lineage>
</organism>
<dbReference type="InterPro" id="IPR042490">
    <property type="entry name" value="Thio_Ohase/BAAT_N"/>
</dbReference>
<dbReference type="PANTHER" id="PTHR10824">
    <property type="entry name" value="ACYL-COENZYME A THIOESTERASE-RELATED"/>
    <property type="match status" value="1"/>
</dbReference>
<evidence type="ECO:0000259" key="3">
    <source>
        <dbReference type="Pfam" id="PF04775"/>
    </source>
</evidence>
<name>A0A7M7NUZ8_STRPU</name>
<dbReference type="InterPro" id="IPR014940">
    <property type="entry name" value="BAAT_C"/>
</dbReference>
<dbReference type="InterPro" id="IPR029058">
    <property type="entry name" value="AB_hydrolase_fold"/>
</dbReference>
<evidence type="ECO:0000256" key="2">
    <source>
        <dbReference type="PIRSR" id="PIRSR016521-1"/>
    </source>
</evidence>